<dbReference type="EMBL" id="MUZR01000055">
    <property type="protein sequence ID" value="OOC09275.1"/>
    <property type="molecule type" value="Genomic_DNA"/>
</dbReference>
<protein>
    <recommendedName>
        <fullName evidence="4">AAA+ ATPase domain-containing protein</fullName>
    </recommendedName>
</protein>
<evidence type="ECO:0000313" key="6">
    <source>
        <dbReference type="Proteomes" id="UP000189177"/>
    </source>
</evidence>
<accession>A0A1V2ZW22</accession>
<comment type="caution">
    <text evidence="5">The sequence shown here is derived from an EMBL/GenBank/DDBJ whole genome shotgun (WGS) entry which is preliminary data.</text>
</comment>
<evidence type="ECO:0000256" key="3">
    <source>
        <dbReference type="ARBA" id="ARBA00022840"/>
    </source>
</evidence>
<dbReference type="InterPro" id="IPR050221">
    <property type="entry name" value="26S_Proteasome_ATPase"/>
</dbReference>
<organism evidence="5 6">
    <name type="scientific">Thioalkalivibrio halophilus</name>
    <dbReference type="NCBI Taxonomy" id="252474"/>
    <lineage>
        <taxon>Bacteria</taxon>
        <taxon>Pseudomonadati</taxon>
        <taxon>Pseudomonadota</taxon>
        <taxon>Gammaproteobacteria</taxon>
        <taxon>Chromatiales</taxon>
        <taxon>Ectothiorhodospiraceae</taxon>
        <taxon>Thioalkalivibrio</taxon>
    </lineage>
</organism>
<dbReference type="InterPro" id="IPR027417">
    <property type="entry name" value="P-loop_NTPase"/>
</dbReference>
<evidence type="ECO:0000259" key="4">
    <source>
        <dbReference type="SMART" id="SM00382"/>
    </source>
</evidence>
<feature type="domain" description="AAA+ ATPase" evidence="4">
    <location>
        <begin position="476"/>
        <end position="605"/>
    </location>
</feature>
<evidence type="ECO:0000256" key="2">
    <source>
        <dbReference type="ARBA" id="ARBA00022741"/>
    </source>
</evidence>
<dbReference type="Pfam" id="PF00004">
    <property type="entry name" value="AAA"/>
    <property type="match status" value="2"/>
</dbReference>
<feature type="domain" description="AAA+ ATPase" evidence="4">
    <location>
        <begin position="232"/>
        <end position="369"/>
    </location>
</feature>
<dbReference type="Proteomes" id="UP000189177">
    <property type="component" value="Unassembled WGS sequence"/>
</dbReference>
<dbReference type="AlphaFoldDB" id="A0A1V2ZW22"/>
<name>A0A1V2ZW22_9GAMM</name>
<dbReference type="InterPro" id="IPR003593">
    <property type="entry name" value="AAA+_ATPase"/>
</dbReference>
<dbReference type="SMART" id="SM00382">
    <property type="entry name" value="AAA"/>
    <property type="match status" value="2"/>
</dbReference>
<evidence type="ECO:0000256" key="1">
    <source>
        <dbReference type="ARBA" id="ARBA00006914"/>
    </source>
</evidence>
<comment type="similarity">
    <text evidence="1">Belongs to the AAA ATPase family.</text>
</comment>
<evidence type="ECO:0000313" key="5">
    <source>
        <dbReference type="EMBL" id="OOC09275.1"/>
    </source>
</evidence>
<dbReference type="GO" id="GO:0005524">
    <property type="term" value="F:ATP binding"/>
    <property type="evidence" value="ECO:0007669"/>
    <property type="project" value="UniProtKB-KW"/>
</dbReference>
<dbReference type="OrthoDB" id="9776053at2"/>
<dbReference type="CDD" id="cd00009">
    <property type="entry name" value="AAA"/>
    <property type="match status" value="1"/>
</dbReference>
<reference evidence="5 6" key="1">
    <citation type="submission" date="2017-02" db="EMBL/GenBank/DDBJ databases">
        <title>Genomic diversity within the haloalkaliphilic genus Thioalkalivibrio.</title>
        <authorList>
            <person name="Ahn A.-C."/>
            <person name="Meier-Kolthoff J."/>
            <person name="Overmars L."/>
            <person name="Richter M."/>
            <person name="Woyke T."/>
            <person name="Sorokin D.Y."/>
            <person name="Muyzer G."/>
        </authorList>
    </citation>
    <scope>NUCLEOTIDE SEQUENCE [LARGE SCALE GENOMIC DNA]</scope>
    <source>
        <strain evidence="5 6">HL17</strain>
    </source>
</reference>
<proteinExistence type="inferred from homology"/>
<dbReference type="SUPFAM" id="SSF52540">
    <property type="entry name" value="P-loop containing nucleoside triphosphate hydrolases"/>
    <property type="match status" value="2"/>
</dbReference>
<dbReference type="CDD" id="cd19481">
    <property type="entry name" value="RecA-like_protease"/>
    <property type="match status" value="1"/>
</dbReference>
<dbReference type="GO" id="GO:0016887">
    <property type="term" value="F:ATP hydrolysis activity"/>
    <property type="evidence" value="ECO:0007669"/>
    <property type="project" value="InterPro"/>
</dbReference>
<dbReference type="Gene3D" id="3.40.50.300">
    <property type="entry name" value="P-loop containing nucleotide triphosphate hydrolases"/>
    <property type="match status" value="2"/>
</dbReference>
<gene>
    <name evidence="5" type="ORF">B1A74_11830</name>
</gene>
<sequence>MAEMELLIRLWCLRILDDLKTHANVSWSDLPPSVRTACGLEGEGPSDALGTEEESTIESRIRELLDHGVSDDFPEPMRTNLARLSRRVGLEAVEERVLGAIALIHLSSDLYEALDVYLDRRSGRSFYILGRLLDVPTRDVREALDERGRIWETGLVSSVGPGLGRANELQLELRGRMAEELSKEVSEVEDLLRWFYTPAPAPEIAVSDIPHLEKEMHRLVRIIRESQQQGGKAVNILLYGGPGTGKTEFVRLLAQELGASLVEVAHCEPNGEPIAPLQRLRRWSLAQNLYGKQGNVLLLFDDMDDVFSASADQGLPAWSRGGVRVGKAWINSRLEAGVVPSIWVANSTNQMDAAYLRRFTYVREFRSPGPTTRREMVRRCFEGVPVSAGFEDSLAHHRAVTPAIMRQVATLGGMVDSGSDVAMTESFLREQIDQHLGVQGFSALPKASEETLPWKREALESSTDLEELFAGLQRSGRGRLLLYGPPGTGKTELVRALAQELDAPLILKRASDLLAQFLGQTEANIAEMFEQARESNAVLFLDEADSFLTDRDGARHRWEVTQTNELLTRMEEFQGIFVCATNAFDRLDAAVMRRFDAKIELQYPNADRRWSLFLNLLAGLALGMPDSAEARCLRQRLGRLENLAPGDFAVLFRRACNLGHRFEPESLVEALERESASKDGVAGRKSGFL</sequence>
<dbReference type="PANTHER" id="PTHR23073">
    <property type="entry name" value="26S PROTEASOME REGULATORY SUBUNIT"/>
    <property type="match status" value="1"/>
</dbReference>
<dbReference type="InterPro" id="IPR003959">
    <property type="entry name" value="ATPase_AAA_core"/>
</dbReference>
<dbReference type="STRING" id="252474.B1A74_11830"/>
<keyword evidence="6" id="KW-1185">Reference proteome</keyword>
<keyword evidence="2" id="KW-0547">Nucleotide-binding</keyword>
<keyword evidence="3" id="KW-0067">ATP-binding</keyword>